<feature type="region of interest" description="Disordered" evidence="1">
    <location>
        <begin position="93"/>
        <end position="155"/>
    </location>
</feature>
<evidence type="ECO:0000313" key="4">
    <source>
        <dbReference type="Proteomes" id="UP001180724"/>
    </source>
</evidence>
<name>A0ABU3ARJ5_9ACTN</name>
<evidence type="ECO:0000313" key="3">
    <source>
        <dbReference type="EMBL" id="MDT0612817.1"/>
    </source>
</evidence>
<evidence type="ECO:0000256" key="1">
    <source>
        <dbReference type="SAM" id="MobiDB-lite"/>
    </source>
</evidence>
<feature type="compositionally biased region" description="Acidic residues" evidence="1">
    <location>
        <begin position="117"/>
        <end position="134"/>
    </location>
</feature>
<sequence length="253" mass="25593">MPALPARRIALGACCAALLVGITGPAAVAADPVRERTPGASSHALLVQVRSLDAHAGELAPVVDLLEAVLAADGGHLSSAEAKRLGEAAREALEEAAAKAREAMAAPGAPAPATTDTPDESESATTDTPDESESDSATTTTDTPELSDPSDDTLIIETETDVTSDLLDTVREAVDELLKLLLSDGGEDATQAPSALDGLLAEVKELIDALLGNDDPQVSTLPAPADPALTATVQVPLLAGLKLPLLTPLLPAS</sequence>
<feature type="compositionally biased region" description="Low complexity" evidence="1">
    <location>
        <begin position="135"/>
        <end position="147"/>
    </location>
</feature>
<evidence type="ECO:0008006" key="5">
    <source>
        <dbReference type="Google" id="ProtNLM"/>
    </source>
</evidence>
<keyword evidence="4" id="KW-1185">Reference proteome</keyword>
<reference evidence="3" key="1">
    <citation type="submission" date="2024-05" db="EMBL/GenBank/DDBJ databases">
        <title>30 novel species of actinomycetes from the DSMZ collection.</title>
        <authorList>
            <person name="Nouioui I."/>
        </authorList>
    </citation>
    <scope>NUCLEOTIDE SEQUENCE</scope>
    <source>
        <strain evidence="3">DSM 40712</strain>
    </source>
</reference>
<keyword evidence="2" id="KW-0732">Signal</keyword>
<proteinExistence type="predicted"/>
<comment type="caution">
    <text evidence="3">The sequence shown here is derived from an EMBL/GenBank/DDBJ whole genome shotgun (WGS) entry which is preliminary data.</text>
</comment>
<feature type="signal peptide" evidence="2">
    <location>
        <begin position="1"/>
        <end position="29"/>
    </location>
</feature>
<dbReference type="Proteomes" id="UP001180724">
    <property type="component" value="Unassembled WGS sequence"/>
</dbReference>
<gene>
    <name evidence="3" type="ORF">RM812_21735</name>
</gene>
<feature type="compositionally biased region" description="Low complexity" evidence="1">
    <location>
        <begin position="103"/>
        <end position="113"/>
    </location>
</feature>
<dbReference type="EMBL" id="JAVRFH010000022">
    <property type="protein sequence ID" value="MDT0612817.1"/>
    <property type="molecule type" value="Genomic_DNA"/>
</dbReference>
<feature type="chain" id="PRO_5045174805" description="Secreted protein" evidence="2">
    <location>
        <begin position="30"/>
        <end position="253"/>
    </location>
</feature>
<organism evidence="3 4">
    <name type="scientific">Streptomyces lancefieldiae</name>
    <dbReference type="NCBI Taxonomy" id="3075520"/>
    <lineage>
        <taxon>Bacteria</taxon>
        <taxon>Bacillati</taxon>
        <taxon>Actinomycetota</taxon>
        <taxon>Actinomycetes</taxon>
        <taxon>Kitasatosporales</taxon>
        <taxon>Streptomycetaceae</taxon>
        <taxon>Streptomyces</taxon>
    </lineage>
</organism>
<accession>A0ABU3ARJ5</accession>
<feature type="compositionally biased region" description="Basic and acidic residues" evidence="1">
    <location>
        <begin position="93"/>
        <end position="102"/>
    </location>
</feature>
<evidence type="ECO:0000256" key="2">
    <source>
        <dbReference type="SAM" id="SignalP"/>
    </source>
</evidence>
<protein>
    <recommendedName>
        <fullName evidence="5">Secreted protein</fullName>
    </recommendedName>
</protein>
<dbReference type="RefSeq" id="WP_311574891.1">
    <property type="nucleotide sequence ID" value="NZ_JAVRFH010000022.1"/>
</dbReference>